<organism evidence="1 2">
    <name type="scientific">Candidatus Nealsonbacteria bacterium CG18_big_fil_WC_8_21_14_2_50_37_10</name>
    <dbReference type="NCBI Taxonomy" id="1974717"/>
    <lineage>
        <taxon>Bacteria</taxon>
        <taxon>Candidatus Nealsoniibacteriota</taxon>
    </lineage>
</organism>
<protein>
    <submittedName>
        <fullName evidence="1">Uncharacterized protein</fullName>
    </submittedName>
</protein>
<dbReference type="EMBL" id="PCUC01000082">
    <property type="protein sequence ID" value="PIQ06856.1"/>
    <property type="molecule type" value="Genomic_DNA"/>
</dbReference>
<name>A0A2H0FJI9_9BACT</name>
<evidence type="ECO:0000313" key="2">
    <source>
        <dbReference type="Proteomes" id="UP000230778"/>
    </source>
</evidence>
<gene>
    <name evidence="1" type="ORF">COW72_01515</name>
</gene>
<reference evidence="1 2" key="1">
    <citation type="submission" date="2017-09" db="EMBL/GenBank/DDBJ databases">
        <title>Depth-based differentiation of microbial function through sediment-hosted aquifers and enrichment of novel symbionts in the deep terrestrial subsurface.</title>
        <authorList>
            <person name="Probst A.J."/>
            <person name="Ladd B."/>
            <person name="Jarett J.K."/>
            <person name="Geller-Mcgrath D.E."/>
            <person name="Sieber C.M."/>
            <person name="Emerson J.B."/>
            <person name="Anantharaman K."/>
            <person name="Thomas B.C."/>
            <person name="Malmstrom R."/>
            <person name="Stieglmeier M."/>
            <person name="Klingl A."/>
            <person name="Woyke T."/>
            <person name="Ryan C.M."/>
            <person name="Banfield J.F."/>
        </authorList>
    </citation>
    <scope>NUCLEOTIDE SEQUENCE [LARGE SCALE GENOMIC DNA]</scope>
    <source>
        <strain evidence="1">CG18_big_fil_WC_8_21_14_2_50_37_10</strain>
    </source>
</reference>
<evidence type="ECO:0000313" key="1">
    <source>
        <dbReference type="EMBL" id="PIQ06856.1"/>
    </source>
</evidence>
<dbReference type="AlphaFoldDB" id="A0A2H0FJI9"/>
<proteinExistence type="predicted"/>
<dbReference type="Proteomes" id="UP000230778">
    <property type="component" value="Unassembled WGS sequence"/>
</dbReference>
<sequence>MEYQGQKGVFYVLHTGMTWQDVFLRRVNAEPKTWEEIVKEKISEEWSVPDGWKPTIQKGNCFLVYATESEAPIFNIHSGGLYMEEKGVFVPDGEDGAQVFEEMKRELEKEGINFHLVDKPLYPTVKK</sequence>
<comment type="caution">
    <text evidence="1">The sequence shown here is derived from an EMBL/GenBank/DDBJ whole genome shotgun (WGS) entry which is preliminary data.</text>
</comment>
<accession>A0A2H0FJI9</accession>